<protein>
    <submittedName>
        <fullName evidence="3">LysR substrate binding domain-containing protein</fullName>
    </submittedName>
</protein>
<dbReference type="Gene3D" id="3.40.190.290">
    <property type="match status" value="1"/>
</dbReference>
<dbReference type="InterPro" id="IPR005119">
    <property type="entry name" value="LysR_subst-bd"/>
</dbReference>
<dbReference type="InterPro" id="IPR058163">
    <property type="entry name" value="LysR-type_TF_proteobact-type"/>
</dbReference>
<dbReference type="GO" id="GO:0003700">
    <property type="term" value="F:DNA-binding transcription factor activity"/>
    <property type="evidence" value="ECO:0007669"/>
    <property type="project" value="TreeGrafter"/>
</dbReference>
<dbReference type="PANTHER" id="PTHR30537">
    <property type="entry name" value="HTH-TYPE TRANSCRIPTIONAL REGULATOR"/>
    <property type="match status" value="1"/>
</dbReference>
<dbReference type="PANTHER" id="PTHR30537:SF3">
    <property type="entry name" value="TRANSCRIPTIONAL REGULATORY PROTEIN"/>
    <property type="match status" value="1"/>
</dbReference>
<dbReference type="GO" id="GO:0043565">
    <property type="term" value="F:sequence-specific DNA binding"/>
    <property type="evidence" value="ECO:0007669"/>
    <property type="project" value="TreeGrafter"/>
</dbReference>
<evidence type="ECO:0000256" key="1">
    <source>
        <dbReference type="ARBA" id="ARBA00009437"/>
    </source>
</evidence>
<evidence type="ECO:0000259" key="2">
    <source>
        <dbReference type="Pfam" id="PF03466"/>
    </source>
</evidence>
<evidence type="ECO:0000313" key="4">
    <source>
        <dbReference type="Proteomes" id="UP000239480"/>
    </source>
</evidence>
<accession>A0A2T0S0F8</accession>
<comment type="similarity">
    <text evidence="1">Belongs to the LysR transcriptional regulatory family.</text>
</comment>
<comment type="caution">
    <text evidence="3">The sequence shown here is derived from an EMBL/GenBank/DDBJ whole genome shotgun (WGS) entry which is preliminary data.</text>
</comment>
<dbReference type="AlphaFoldDB" id="A0A2T0S0F8"/>
<keyword evidence="4" id="KW-1185">Reference proteome</keyword>
<dbReference type="Pfam" id="PF03466">
    <property type="entry name" value="LysR_substrate"/>
    <property type="match status" value="1"/>
</dbReference>
<dbReference type="SUPFAM" id="SSF53850">
    <property type="entry name" value="Periplasmic binding protein-like II"/>
    <property type="match status" value="1"/>
</dbReference>
<gene>
    <name evidence="3" type="ORF">CLV78_1011024</name>
</gene>
<reference evidence="3 4" key="1">
    <citation type="submission" date="2018-03" db="EMBL/GenBank/DDBJ databases">
        <title>Genomic Encyclopedia of Archaeal and Bacterial Type Strains, Phase II (KMG-II): from individual species to whole genera.</title>
        <authorList>
            <person name="Goeker M."/>
        </authorList>
    </citation>
    <scope>NUCLEOTIDE SEQUENCE [LARGE SCALE GENOMIC DNA]</scope>
    <source>
        <strain evidence="3 4">DSM 29328</strain>
    </source>
</reference>
<dbReference type="GO" id="GO:0006351">
    <property type="term" value="P:DNA-templated transcription"/>
    <property type="evidence" value="ECO:0007669"/>
    <property type="project" value="TreeGrafter"/>
</dbReference>
<evidence type="ECO:0000313" key="3">
    <source>
        <dbReference type="EMBL" id="PRY26919.1"/>
    </source>
</evidence>
<organism evidence="3 4">
    <name type="scientific">Aliiruegeria haliotis</name>
    <dbReference type="NCBI Taxonomy" id="1280846"/>
    <lineage>
        <taxon>Bacteria</taxon>
        <taxon>Pseudomonadati</taxon>
        <taxon>Pseudomonadota</taxon>
        <taxon>Alphaproteobacteria</taxon>
        <taxon>Rhodobacterales</taxon>
        <taxon>Roseobacteraceae</taxon>
        <taxon>Aliiruegeria</taxon>
    </lineage>
</organism>
<feature type="domain" description="LysR substrate-binding" evidence="2">
    <location>
        <begin position="2"/>
        <end position="178"/>
    </location>
</feature>
<name>A0A2T0S0F8_9RHOB</name>
<proteinExistence type="inferred from homology"/>
<dbReference type="EMBL" id="PVTD01000001">
    <property type="protein sequence ID" value="PRY26919.1"/>
    <property type="molecule type" value="Genomic_DNA"/>
</dbReference>
<dbReference type="Proteomes" id="UP000239480">
    <property type="component" value="Unassembled WGS sequence"/>
</dbReference>
<sequence length="186" mass="21156">MDLFSEFSASNPGVAFEFIPSVKVLNLAEGEADIAFRIAKNEFDENLICRKISTARWALFGGQIYADKFGLPKSLDDLRGHRFVTYEHDDVPDYLHKWLLRRVSPDQIIMSFNEVELVQASIRSGHGLGLVNLRIAASDDSLIRCSGSIEELTRSNMMLISPDAYRRQEVRAFTRFFAPRYAATFK</sequence>